<dbReference type="Pfam" id="PF00877">
    <property type="entry name" value="NLPC_P60"/>
    <property type="match status" value="1"/>
</dbReference>
<keyword evidence="4" id="KW-0788">Thiol protease</keyword>
<gene>
    <name evidence="8" type="ORF">ACFQMJ_29505</name>
</gene>
<dbReference type="PROSITE" id="PS51935">
    <property type="entry name" value="NLPC_P60"/>
    <property type="match status" value="1"/>
</dbReference>
<dbReference type="EMBL" id="JBHTAI010000025">
    <property type="protein sequence ID" value="MFC7152692.1"/>
    <property type="molecule type" value="Genomic_DNA"/>
</dbReference>
<evidence type="ECO:0000256" key="2">
    <source>
        <dbReference type="ARBA" id="ARBA00022670"/>
    </source>
</evidence>
<keyword evidence="9" id="KW-1185">Reference proteome</keyword>
<comment type="caution">
    <text evidence="8">The sequence shown here is derived from an EMBL/GenBank/DDBJ whole genome shotgun (WGS) entry which is preliminary data.</text>
</comment>
<dbReference type="Gene3D" id="3.90.1720.10">
    <property type="entry name" value="endopeptidase domain like (from Nostoc punctiforme)"/>
    <property type="match status" value="1"/>
</dbReference>
<dbReference type="InterPro" id="IPR051202">
    <property type="entry name" value="Peptidase_C40"/>
</dbReference>
<dbReference type="PANTHER" id="PTHR47053">
    <property type="entry name" value="MUREIN DD-ENDOPEPTIDASE MEPH-RELATED"/>
    <property type="match status" value="1"/>
</dbReference>
<feature type="domain" description="NlpC/P60" evidence="7">
    <location>
        <begin position="68"/>
        <end position="213"/>
    </location>
</feature>
<evidence type="ECO:0000256" key="5">
    <source>
        <dbReference type="SAM" id="MobiDB-lite"/>
    </source>
</evidence>
<evidence type="ECO:0000256" key="4">
    <source>
        <dbReference type="ARBA" id="ARBA00022807"/>
    </source>
</evidence>
<name>A0ABW2FHR0_9BACL</name>
<evidence type="ECO:0000256" key="1">
    <source>
        <dbReference type="ARBA" id="ARBA00007074"/>
    </source>
</evidence>
<keyword evidence="2" id="KW-0645">Protease</keyword>
<dbReference type="InterPro" id="IPR000064">
    <property type="entry name" value="NLP_P60_dom"/>
</dbReference>
<evidence type="ECO:0000256" key="3">
    <source>
        <dbReference type="ARBA" id="ARBA00022801"/>
    </source>
</evidence>
<dbReference type="Proteomes" id="UP001596378">
    <property type="component" value="Unassembled WGS sequence"/>
</dbReference>
<reference evidence="9" key="1">
    <citation type="journal article" date="2019" name="Int. J. Syst. Evol. Microbiol.">
        <title>The Global Catalogue of Microorganisms (GCM) 10K type strain sequencing project: providing services to taxonomists for standard genome sequencing and annotation.</title>
        <authorList>
            <consortium name="The Broad Institute Genomics Platform"/>
            <consortium name="The Broad Institute Genome Sequencing Center for Infectious Disease"/>
            <person name="Wu L."/>
            <person name="Ma J."/>
        </authorList>
    </citation>
    <scope>NUCLEOTIDE SEQUENCE [LARGE SCALE GENOMIC DNA]</scope>
    <source>
        <strain evidence="9">KCTC 12907</strain>
    </source>
</reference>
<protein>
    <submittedName>
        <fullName evidence="8">C40 family peptidase</fullName>
    </submittedName>
</protein>
<feature type="region of interest" description="Disordered" evidence="5">
    <location>
        <begin position="24"/>
        <end position="62"/>
    </location>
</feature>
<dbReference type="InterPro" id="IPR038765">
    <property type="entry name" value="Papain-like_cys_pep_sf"/>
</dbReference>
<evidence type="ECO:0000313" key="9">
    <source>
        <dbReference type="Proteomes" id="UP001596378"/>
    </source>
</evidence>
<comment type="similarity">
    <text evidence="1">Belongs to the peptidase C40 family.</text>
</comment>
<dbReference type="SUPFAM" id="SSF54001">
    <property type="entry name" value="Cysteine proteinases"/>
    <property type="match status" value="1"/>
</dbReference>
<evidence type="ECO:0000256" key="6">
    <source>
        <dbReference type="SAM" id="SignalP"/>
    </source>
</evidence>
<organism evidence="8 9">
    <name type="scientific">Cohnella cellulosilytica</name>
    <dbReference type="NCBI Taxonomy" id="986710"/>
    <lineage>
        <taxon>Bacteria</taxon>
        <taxon>Bacillati</taxon>
        <taxon>Bacillota</taxon>
        <taxon>Bacilli</taxon>
        <taxon>Bacillales</taxon>
        <taxon>Paenibacillaceae</taxon>
        <taxon>Cohnella</taxon>
    </lineage>
</organism>
<sequence>MKKHVAALCAAALLASGIGAVPGTSSAAPGAATAKKTELSNEGTDAGSAPDGSGGSDSGTKETGNTLAAVIDKVIAEGMKYIGTPYLFGSNRGTTETFDCSDFVRWIYKEKAGIVIPLDSRQQGAFVKKLGTAKSDWHSLKRGDLMFFMTYKGSTAADYKGVDRSTERITHVALYLGDGKILHTYSNASGGVHVQAFADSQWEHRFLFGGSVLTEK</sequence>
<keyword evidence="3" id="KW-0378">Hydrolase</keyword>
<evidence type="ECO:0000259" key="7">
    <source>
        <dbReference type="PROSITE" id="PS51935"/>
    </source>
</evidence>
<feature type="signal peptide" evidence="6">
    <location>
        <begin position="1"/>
        <end position="27"/>
    </location>
</feature>
<accession>A0ABW2FHR0</accession>
<proteinExistence type="inferred from homology"/>
<feature type="compositionally biased region" description="Low complexity" evidence="5">
    <location>
        <begin position="24"/>
        <end position="34"/>
    </location>
</feature>
<dbReference type="PANTHER" id="PTHR47053:SF1">
    <property type="entry name" value="MUREIN DD-ENDOPEPTIDASE MEPH-RELATED"/>
    <property type="match status" value="1"/>
</dbReference>
<feature type="chain" id="PRO_5047501395" evidence="6">
    <location>
        <begin position="28"/>
        <end position="216"/>
    </location>
</feature>
<keyword evidence="6" id="KW-0732">Signal</keyword>
<evidence type="ECO:0000313" key="8">
    <source>
        <dbReference type="EMBL" id="MFC7152692.1"/>
    </source>
</evidence>
<dbReference type="RefSeq" id="WP_378050361.1">
    <property type="nucleotide sequence ID" value="NZ_JBHMDN010000025.1"/>
</dbReference>